<sequence length="209" mass="23964">MKETIFPKHVVAIDQPNVGSTLGKLEFEYFMFEHHEKSHLHESLHTPLSCDLPPDLGGCENDVATIYYLEQNMMKSIFYDYALALDNPLFAKLGHTSTHEVLSCDLTPDLDAHEYDYIKHMISVQTFVAACSFVLQDFSCDDSPLNNDAPYILEPLPIDPEPPPKMGCQQTNPVLDKLIFLICDENFCYKSLKRFRHKVVSFLHLHLLF</sequence>
<dbReference type="EMBL" id="JAWXYG010000014">
    <property type="protein sequence ID" value="KAK4254203.1"/>
    <property type="molecule type" value="Genomic_DNA"/>
</dbReference>
<protein>
    <submittedName>
        <fullName evidence="1">Uncharacterized protein</fullName>
    </submittedName>
</protein>
<organism evidence="1 2">
    <name type="scientific">Acacia crassicarpa</name>
    <name type="common">northern wattle</name>
    <dbReference type="NCBI Taxonomy" id="499986"/>
    <lineage>
        <taxon>Eukaryota</taxon>
        <taxon>Viridiplantae</taxon>
        <taxon>Streptophyta</taxon>
        <taxon>Embryophyta</taxon>
        <taxon>Tracheophyta</taxon>
        <taxon>Spermatophyta</taxon>
        <taxon>Magnoliopsida</taxon>
        <taxon>eudicotyledons</taxon>
        <taxon>Gunneridae</taxon>
        <taxon>Pentapetalae</taxon>
        <taxon>rosids</taxon>
        <taxon>fabids</taxon>
        <taxon>Fabales</taxon>
        <taxon>Fabaceae</taxon>
        <taxon>Caesalpinioideae</taxon>
        <taxon>mimosoid clade</taxon>
        <taxon>Acacieae</taxon>
        <taxon>Acacia</taxon>
    </lineage>
</organism>
<gene>
    <name evidence="1" type="ORF">QN277_009615</name>
</gene>
<dbReference type="Proteomes" id="UP001293593">
    <property type="component" value="Unassembled WGS sequence"/>
</dbReference>
<keyword evidence="2" id="KW-1185">Reference proteome</keyword>
<name>A0AAE1IRE1_9FABA</name>
<proteinExistence type="predicted"/>
<dbReference type="AlphaFoldDB" id="A0AAE1IRE1"/>
<evidence type="ECO:0000313" key="1">
    <source>
        <dbReference type="EMBL" id="KAK4254203.1"/>
    </source>
</evidence>
<accession>A0AAE1IRE1</accession>
<comment type="caution">
    <text evidence="1">The sequence shown here is derived from an EMBL/GenBank/DDBJ whole genome shotgun (WGS) entry which is preliminary data.</text>
</comment>
<evidence type="ECO:0000313" key="2">
    <source>
        <dbReference type="Proteomes" id="UP001293593"/>
    </source>
</evidence>
<reference evidence="1" key="1">
    <citation type="submission" date="2023-10" db="EMBL/GenBank/DDBJ databases">
        <title>Chromosome-level genome of the transformable northern wattle, Acacia crassicarpa.</title>
        <authorList>
            <person name="Massaro I."/>
            <person name="Sinha N.R."/>
            <person name="Poethig S."/>
            <person name="Leichty A.R."/>
        </authorList>
    </citation>
    <scope>NUCLEOTIDE SEQUENCE</scope>
    <source>
        <strain evidence="1">Acra3RX</strain>
        <tissue evidence="1">Leaf</tissue>
    </source>
</reference>